<proteinExistence type="predicted"/>
<dbReference type="KEGG" id="sdeo:D0436_10325"/>
<sequence length="100" mass="11442">MNKRIWLVSRHPGAQTWLKQQGFQGQQIAHLDIDTIAAGDIIIGSLPIHMVVALTLKNAEYWHLSMTIPECWRGTELTPEQMQLCQIKLQKITAQAEDFF</sequence>
<reference evidence="1 2" key="1">
    <citation type="journal article" date="2019" name="Ecotoxicol. Environ. Saf.">
        <title>Microbial characterization of heavy metal resistant bacterial strains isolated from an electroplating wastewater treatment plant.</title>
        <authorList>
            <person name="Cai X."/>
            <person name="Zheng X."/>
            <person name="Zhang D."/>
            <person name="Iqbal W."/>
            <person name="Liu C."/>
            <person name="Yang B."/>
            <person name="Zhao X."/>
            <person name="Lu X."/>
            <person name="Mao Y."/>
        </authorList>
    </citation>
    <scope>NUCLEOTIDE SEQUENCE [LARGE SCALE GENOMIC DNA]</scope>
    <source>
        <strain evidence="1 2">Ni1-3</strain>
    </source>
</reference>
<evidence type="ECO:0000313" key="2">
    <source>
        <dbReference type="Proteomes" id="UP000321124"/>
    </source>
</evidence>
<dbReference type="AlphaFoldDB" id="A0A5B8R555"/>
<dbReference type="InterPro" id="IPR013443">
    <property type="entry name" value="CRISPR-assoc_prot_Csx16"/>
</dbReference>
<organism evidence="1 2">
    <name type="scientific">Shewanella decolorationis</name>
    <dbReference type="NCBI Taxonomy" id="256839"/>
    <lineage>
        <taxon>Bacteria</taxon>
        <taxon>Pseudomonadati</taxon>
        <taxon>Pseudomonadota</taxon>
        <taxon>Gammaproteobacteria</taxon>
        <taxon>Alteromonadales</taxon>
        <taxon>Shewanellaceae</taxon>
        <taxon>Shewanella</taxon>
    </lineage>
</organism>
<dbReference type="Proteomes" id="UP000321124">
    <property type="component" value="Chromosome"/>
</dbReference>
<gene>
    <name evidence="1" type="primary">csx16</name>
    <name evidence="1" type="ORF">D0436_10325</name>
</gene>
<dbReference type="NCBIfam" id="TIGR02620">
    <property type="entry name" value="cas_VVA1548"/>
    <property type="match status" value="1"/>
</dbReference>
<evidence type="ECO:0000313" key="1">
    <source>
        <dbReference type="EMBL" id="QDZ93218.2"/>
    </source>
</evidence>
<dbReference type="RefSeq" id="WP_197721449.1">
    <property type="nucleotide sequence ID" value="NZ_CP031775.2"/>
</dbReference>
<accession>A0A5B8R555</accession>
<dbReference type="EMBL" id="CP031775">
    <property type="protein sequence ID" value="QDZ93218.2"/>
    <property type="molecule type" value="Genomic_DNA"/>
</dbReference>
<protein>
    <submittedName>
        <fullName evidence="1">CRISPR-associated protein Csx16</fullName>
    </submittedName>
</protein>
<name>A0A5B8R555_9GAMM</name>
<dbReference type="Pfam" id="PF09652">
    <property type="entry name" value="Cas_VVA1548"/>
    <property type="match status" value="1"/>
</dbReference>